<keyword evidence="1" id="KW-0732">Signal</keyword>
<keyword evidence="4" id="KW-1185">Reference proteome</keyword>
<evidence type="ECO:0000313" key="3">
    <source>
        <dbReference type="EMBL" id="CAF1642277.1"/>
    </source>
</evidence>
<feature type="chain" id="PRO_5036228877" evidence="1">
    <location>
        <begin position="19"/>
        <end position="238"/>
    </location>
</feature>
<dbReference type="AlphaFoldDB" id="A0A815T0A4"/>
<accession>A0A815T0A4</accession>
<dbReference type="Proteomes" id="UP000663852">
    <property type="component" value="Unassembled WGS sequence"/>
</dbReference>
<dbReference type="EMBL" id="CAJNOJ010000612">
    <property type="protein sequence ID" value="CAF1496754.1"/>
    <property type="molecule type" value="Genomic_DNA"/>
</dbReference>
<dbReference type="Proteomes" id="UP000663828">
    <property type="component" value="Unassembled WGS sequence"/>
</dbReference>
<gene>
    <name evidence="2" type="ORF">EDS130_LOCUS42366</name>
    <name evidence="3" type="ORF">XAT740_LOCUS53527</name>
</gene>
<evidence type="ECO:0000313" key="4">
    <source>
        <dbReference type="Proteomes" id="UP000663828"/>
    </source>
</evidence>
<dbReference type="EMBL" id="CAJNOR010009213">
    <property type="protein sequence ID" value="CAF1642277.1"/>
    <property type="molecule type" value="Genomic_DNA"/>
</dbReference>
<name>A0A815T0A4_ADIRI</name>
<proteinExistence type="predicted"/>
<comment type="caution">
    <text evidence="2">The sequence shown here is derived from an EMBL/GenBank/DDBJ whole genome shotgun (WGS) entry which is preliminary data.</text>
</comment>
<protein>
    <submittedName>
        <fullName evidence="2">Uncharacterized protein</fullName>
    </submittedName>
</protein>
<feature type="signal peptide" evidence="1">
    <location>
        <begin position="1"/>
        <end position="18"/>
    </location>
</feature>
<organism evidence="2 5">
    <name type="scientific">Adineta ricciae</name>
    <name type="common">Rotifer</name>
    <dbReference type="NCBI Taxonomy" id="249248"/>
    <lineage>
        <taxon>Eukaryota</taxon>
        <taxon>Metazoa</taxon>
        <taxon>Spiralia</taxon>
        <taxon>Gnathifera</taxon>
        <taxon>Rotifera</taxon>
        <taxon>Eurotatoria</taxon>
        <taxon>Bdelloidea</taxon>
        <taxon>Adinetida</taxon>
        <taxon>Adinetidae</taxon>
        <taxon>Adineta</taxon>
    </lineage>
</organism>
<dbReference type="OrthoDB" id="10027954at2759"/>
<evidence type="ECO:0000313" key="5">
    <source>
        <dbReference type="Proteomes" id="UP000663852"/>
    </source>
</evidence>
<evidence type="ECO:0000256" key="1">
    <source>
        <dbReference type="SAM" id="SignalP"/>
    </source>
</evidence>
<evidence type="ECO:0000313" key="2">
    <source>
        <dbReference type="EMBL" id="CAF1496754.1"/>
    </source>
</evidence>
<sequence length="238" mass="27600">MMFRCQQLLLWSSAVARSHPVLHMCALSASTWRDPLLKLKIHVPDPPEVCCAHSHVFARYLIDICSQFTNYSVELARRMERAHSEIGHQRLNRIRMLTIDYLKVTNRFHLRGAMDFIRENKMKTKCSPKKSLPVKKRLEKLLNEKDFGKQFKIATKANDFTLKDTKSTFVGLYHSLSQHTHGTNTLTNIYIDSQILSPLEQFCIGVLFQRYNIPFICLDRYGSLCDYPYNLSSITPDG</sequence>
<reference evidence="2" key="1">
    <citation type="submission" date="2021-02" db="EMBL/GenBank/DDBJ databases">
        <authorList>
            <person name="Nowell W R."/>
        </authorList>
    </citation>
    <scope>NUCLEOTIDE SEQUENCE</scope>
</reference>